<feature type="transmembrane region" description="Helical" evidence="1">
    <location>
        <begin position="288"/>
        <end position="307"/>
    </location>
</feature>
<dbReference type="InterPro" id="IPR018880">
    <property type="entry name" value="Phage_P4_Ash"/>
</dbReference>
<evidence type="ECO:0008006" key="3">
    <source>
        <dbReference type="Google" id="ProtNLM"/>
    </source>
</evidence>
<comment type="caution">
    <text evidence="2">The sequence shown here is derived from an EMBL/GenBank/DDBJ whole genome shotgun (WGS) entry which is preliminary data.</text>
</comment>
<reference evidence="2" key="1">
    <citation type="submission" date="2018-07" db="EMBL/GenBank/DDBJ databases">
        <authorList>
            <consortium name="GenomeTrakr network: Whole genome sequencing for foodborne pathogen traceback"/>
        </authorList>
    </citation>
    <scope>NUCLEOTIDE SEQUENCE</scope>
    <source>
        <strain evidence="2">CFSAN056582</strain>
    </source>
</reference>
<dbReference type="AlphaFoldDB" id="A0A5U6SIH9"/>
<dbReference type="EMBL" id="AAGRCI010000010">
    <property type="protein sequence ID" value="EBR0844244.1"/>
    <property type="molecule type" value="Genomic_DNA"/>
</dbReference>
<protein>
    <recommendedName>
        <fullName evidence="3">Ash family protein</fullName>
    </recommendedName>
</protein>
<keyword evidence="1" id="KW-1133">Transmembrane helix</keyword>
<evidence type="ECO:0000256" key="1">
    <source>
        <dbReference type="SAM" id="Phobius"/>
    </source>
</evidence>
<organism evidence="2">
    <name type="scientific">Salmonella enterica</name>
    <name type="common">Salmonella choleraesuis</name>
    <dbReference type="NCBI Taxonomy" id="28901"/>
    <lineage>
        <taxon>Bacteria</taxon>
        <taxon>Pseudomonadati</taxon>
        <taxon>Pseudomonadota</taxon>
        <taxon>Gammaproteobacteria</taxon>
        <taxon>Enterobacterales</taxon>
        <taxon>Enterobacteriaceae</taxon>
        <taxon>Salmonella</taxon>
    </lineage>
</organism>
<accession>A0A5U6SIH9</accession>
<keyword evidence="1" id="KW-0472">Membrane</keyword>
<sequence>MPGQQKKSLNAVIAGCYIFLAVTVLMVGRGNPLQLPATQSAARAFFIVATFFAIERQIMAWCMPSSACRAAAVMHDGVHHSTMSMVAQAGPLSGGPVSGNAGISTPVWAIASERGNSSDSMNPCYQRLPSWLRPQQKNTQNPRSPNSVTTVVVSVGVRVKNTVKNHCADLALRDIVTALLQIQQPGFASRTITRRQNTPQKRVFCCLMPHVQWRYGRELLRRRRVPSYLVMRIPFVLPPMASHPLMVVKNLLTRRLPQWLLPQPQNTQNPRSPNSATTAAVRFTVRRWWRYIFILIYWLLISMRSRYICRTYFLTSTTILRL</sequence>
<proteinExistence type="predicted"/>
<name>A0A5U6SIH9_SALER</name>
<gene>
    <name evidence="2" type="ORF">BRO79_12310</name>
</gene>
<evidence type="ECO:0000313" key="2">
    <source>
        <dbReference type="EMBL" id="EBR0844244.1"/>
    </source>
</evidence>
<feature type="transmembrane region" description="Helical" evidence="1">
    <location>
        <begin position="9"/>
        <end position="27"/>
    </location>
</feature>
<dbReference type="Pfam" id="PF10554">
    <property type="entry name" value="Phage_ASH"/>
    <property type="match status" value="1"/>
</dbReference>
<keyword evidence="1" id="KW-0812">Transmembrane</keyword>